<feature type="non-terminal residue" evidence="1">
    <location>
        <position position="163"/>
    </location>
</feature>
<proteinExistence type="predicted"/>
<name>A0A1Y3BCP0_EURMA</name>
<dbReference type="OrthoDB" id="6430781at2759"/>
<accession>A0A1Y3BCP0</accession>
<organism evidence="1 2">
    <name type="scientific">Euroglyphus maynei</name>
    <name type="common">Mayne's house dust mite</name>
    <dbReference type="NCBI Taxonomy" id="6958"/>
    <lineage>
        <taxon>Eukaryota</taxon>
        <taxon>Metazoa</taxon>
        <taxon>Ecdysozoa</taxon>
        <taxon>Arthropoda</taxon>
        <taxon>Chelicerata</taxon>
        <taxon>Arachnida</taxon>
        <taxon>Acari</taxon>
        <taxon>Acariformes</taxon>
        <taxon>Sarcoptiformes</taxon>
        <taxon>Astigmata</taxon>
        <taxon>Psoroptidia</taxon>
        <taxon>Analgoidea</taxon>
        <taxon>Pyroglyphidae</taxon>
        <taxon>Pyroglyphinae</taxon>
        <taxon>Euroglyphus</taxon>
    </lineage>
</organism>
<gene>
    <name evidence="1" type="ORF">BLA29_013066</name>
</gene>
<dbReference type="AlphaFoldDB" id="A0A1Y3BCP0"/>
<dbReference type="EMBL" id="MUJZ01033242">
    <property type="protein sequence ID" value="OTF77316.1"/>
    <property type="molecule type" value="Genomic_DNA"/>
</dbReference>
<evidence type="ECO:0000313" key="2">
    <source>
        <dbReference type="Proteomes" id="UP000194236"/>
    </source>
</evidence>
<sequence>YLYCVKKASRPANLSQLVRPLYSEKHKPLIPLGSIFDTENLFQSIQQHGPICFDNVGSNYSGSMLNIDFAIYHSQTNKKQQHKPLFSVIVVDEDQPTPSIEELGHFLQLNTAQNGPILFAVLAQFTFNFYNFETLFANNKYPRLWEQFYHHNGGGGGGGRGRR</sequence>
<protein>
    <submittedName>
        <fullName evidence="1">Uncharacterized protein</fullName>
    </submittedName>
</protein>
<evidence type="ECO:0000313" key="1">
    <source>
        <dbReference type="EMBL" id="OTF77316.1"/>
    </source>
</evidence>
<reference evidence="1 2" key="1">
    <citation type="submission" date="2017-03" db="EMBL/GenBank/DDBJ databases">
        <title>Genome Survey of Euroglyphus maynei.</title>
        <authorList>
            <person name="Arlian L.G."/>
            <person name="Morgan M.S."/>
            <person name="Rider S.D."/>
        </authorList>
    </citation>
    <scope>NUCLEOTIDE SEQUENCE [LARGE SCALE GENOMIC DNA]</scope>
    <source>
        <strain evidence="1">Arlian Lab</strain>
        <tissue evidence="1">Whole body</tissue>
    </source>
</reference>
<dbReference type="Proteomes" id="UP000194236">
    <property type="component" value="Unassembled WGS sequence"/>
</dbReference>
<keyword evidence="2" id="KW-1185">Reference proteome</keyword>
<feature type="non-terminal residue" evidence="1">
    <location>
        <position position="1"/>
    </location>
</feature>
<comment type="caution">
    <text evidence="1">The sequence shown here is derived from an EMBL/GenBank/DDBJ whole genome shotgun (WGS) entry which is preliminary data.</text>
</comment>